<gene>
    <name evidence="19" type="ORF">BEH_15900</name>
</gene>
<evidence type="ECO:0000256" key="2">
    <source>
        <dbReference type="ARBA" id="ARBA00009446"/>
    </source>
</evidence>
<dbReference type="InterPro" id="IPR023405">
    <property type="entry name" value="Topo_IA_core_domain"/>
</dbReference>
<dbReference type="InterPro" id="IPR013497">
    <property type="entry name" value="Topo_IA_cen"/>
</dbReference>
<feature type="domain" description="Toprim" evidence="17">
    <location>
        <begin position="2"/>
        <end position="133"/>
    </location>
</feature>
<evidence type="ECO:0000313" key="20">
    <source>
        <dbReference type="Proteomes" id="UP000036202"/>
    </source>
</evidence>
<dbReference type="PANTHER" id="PTHR11390:SF21">
    <property type="entry name" value="DNA TOPOISOMERASE 3-ALPHA"/>
    <property type="match status" value="1"/>
</dbReference>
<evidence type="ECO:0000256" key="15">
    <source>
        <dbReference type="ARBA" id="ARBA00032877"/>
    </source>
</evidence>
<dbReference type="Gene3D" id="1.10.460.10">
    <property type="entry name" value="Topoisomerase I, domain 2"/>
    <property type="match status" value="1"/>
</dbReference>
<keyword evidence="7" id="KW-0862">Zinc</keyword>
<dbReference type="GO" id="GO:0006310">
    <property type="term" value="P:DNA recombination"/>
    <property type="evidence" value="ECO:0007669"/>
    <property type="project" value="TreeGrafter"/>
</dbReference>
<reference evidence="20" key="2">
    <citation type="submission" date="2015-06" db="EMBL/GenBank/DDBJ databases">
        <title>Genome Sequence of Bacillus endophyticus and Analysis of its Companion Mechanism in the Ketogulonigenium vulgare-Bacillus strain Consortium.</title>
        <authorList>
            <person name="Jia N."/>
            <person name="Du J."/>
            <person name="Ding M.-Z."/>
            <person name="Gao F."/>
            <person name="Yuan Y.-J."/>
        </authorList>
    </citation>
    <scope>NUCLEOTIDE SEQUENCE [LARGE SCALE GENOMIC DNA]</scope>
    <source>
        <strain evidence="20">Hbe603</strain>
    </source>
</reference>
<dbReference type="PROSITE" id="PS50880">
    <property type="entry name" value="TOPRIM"/>
    <property type="match status" value="1"/>
</dbReference>
<evidence type="ECO:0000256" key="9">
    <source>
        <dbReference type="ARBA" id="ARBA00023029"/>
    </source>
</evidence>
<dbReference type="AlphaFoldDB" id="A0A1X7DH92"/>
<evidence type="ECO:0000259" key="18">
    <source>
        <dbReference type="PROSITE" id="PS52039"/>
    </source>
</evidence>
<dbReference type="SMART" id="SM00436">
    <property type="entry name" value="TOP1Bc"/>
    <property type="match status" value="1"/>
</dbReference>
<evidence type="ECO:0000259" key="17">
    <source>
        <dbReference type="PROSITE" id="PS50880"/>
    </source>
</evidence>
<dbReference type="InterPro" id="IPR023406">
    <property type="entry name" value="Topo_IA_AS"/>
</dbReference>
<dbReference type="EMBL" id="CP011974">
    <property type="protein sequence ID" value="AKO93421.1"/>
    <property type="molecule type" value="Genomic_DNA"/>
</dbReference>
<accession>A0A1X7DH92</accession>
<feature type="domain" description="Topo IA-type catalytic" evidence="18">
    <location>
        <begin position="152"/>
        <end position="562"/>
    </location>
</feature>
<dbReference type="NCBIfam" id="NF005829">
    <property type="entry name" value="PRK07726.1"/>
    <property type="match status" value="1"/>
</dbReference>
<dbReference type="RefSeq" id="WP_048896832.1">
    <property type="nucleotide sequence ID" value="NZ_CP011974.1"/>
</dbReference>
<dbReference type="InterPro" id="IPR034144">
    <property type="entry name" value="TOPRIM_TopoIII"/>
</dbReference>
<dbReference type="PROSITE" id="PS00396">
    <property type="entry name" value="TOPO_IA_1"/>
    <property type="match status" value="1"/>
</dbReference>
<keyword evidence="5" id="KW-0677">Repeat</keyword>
<dbReference type="Gene3D" id="1.10.290.10">
    <property type="entry name" value="Topoisomerase I, domain 4"/>
    <property type="match status" value="1"/>
</dbReference>
<dbReference type="Gene3D" id="3.40.50.140">
    <property type="match status" value="1"/>
</dbReference>
<dbReference type="GO" id="GO:0043597">
    <property type="term" value="C:cytoplasmic replication fork"/>
    <property type="evidence" value="ECO:0007669"/>
    <property type="project" value="TreeGrafter"/>
</dbReference>
<dbReference type="Proteomes" id="UP000036202">
    <property type="component" value="Chromosome"/>
</dbReference>
<evidence type="ECO:0000256" key="3">
    <source>
        <dbReference type="ARBA" id="ARBA00012891"/>
    </source>
</evidence>
<dbReference type="PRINTS" id="PR00417">
    <property type="entry name" value="PRTPISMRASEI"/>
</dbReference>
<dbReference type="Pfam" id="PF01131">
    <property type="entry name" value="Topoisom_bac"/>
    <property type="match status" value="1"/>
</dbReference>
<dbReference type="InterPro" id="IPR013498">
    <property type="entry name" value="Topo_IA_Znf"/>
</dbReference>
<dbReference type="InterPro" id="IPR013825">
    <property type="entry name" value="Topo_IA_cen_sub2"/>
</dbReference>
<feature type="region of interest" description="Disordered" evidence="16">
    <location>
        <begin position="653"/>
        <end position="692"/>
    </location>
</feature>
<evidence type="ECO:0000256" key="6">
    <source>
        <dbReference type="ARBA" id="ARBA00022771"/>
    </source>
</evidence>
<dbReference type="GeneID" id="93700701"/>
<dbReference type="NCBIfam" id="TIGR01056">
    <property type="entry name" value="topB"/>
    <property type="match status" value="1"/>
</dbReference>
<comment type="similarity">
    <text evidence="2">Belongs to the type IA topoisomerase family.</text>
</comment>
<keyword evidence="11 19" id="KW-0413">Isomerase</keyword>
<evidence type="ECO:0000256" key="1">
    <source>
        <dbReference type="ARBA" id="ARBA00000213"/>
    </source>
</evidence>
<dbReference type="InterPro" id="IPR000380">
    <property type="entry name" value="Topo_IA"/>
</dbReference>
<dbReference type="SMART" id="SM00493">
    <property type="entry name" value="TOPRIM"/>
    <property type="match status" value="1"/>
</dbReference>
<sequence>MKTLVLAEKPSVAREIARVLGCTKKGKGSIEGAKYIVTWALGHLVELKTPEDYDNRYKTWKLEDLPIMPKEMKLKVMKKTSAQFQHVSQLAKRKDVGELVIATDAGREGELVARWIMEKTHFNKPFKRLWISSQTDKAIRDGFKNLQPGQAFNRLYESALCRAEADWLIGLNISRALTTKFEEPLSAGRVQTPTLAMVFEREKTIQSFKPQTFWTIEAEFSQFKAQWQGNKDKRIFKEEEATSKYKKLLGNKAVVKSIRKKKGTEAQPLPYDLNELQREANKRFQFSAKKTLNVLQKLYEQHKLVTYPRTDSRYLTTDMVATMRDRLESIAGTYKEEVRPLLKGNPTLPKRVVNNEKVSDHHAIIITDQPLFLSDLSADERKLYELIVKRFIELFYPAYEYEKMTIELDINEERFVAHGKRTIEQGFKGLFGGGDNDQALPLLKENQELTVQDIDLKTGLTEPPQRFSEADLLAQMEKHNLGTPATRADIIEKLLSAESIERTNHRLYPTKKGKQLIDLVAEELKSPELTAKWEQELENIARGKGNAKTFMANIRKQTEKIVSDVKKSDKTYRPHNLTGSKCPECGELLRERKGKNGRMLVCSSHECSYRRAKDPKLSNRRCPQCHKKMEIHNGKAGTYFQCRPCQITEKAQDKKKKVSKREERNLLKKYSDDGSFGSSLGDALKQALQKKD</sequence>
<reference evidence="19 20" key="1">
    <citation type="journal article" date="2015" name="PLoS ONE">
        <title>Genome Sequence of Bacillus endophyticus and Analysis of Its Companion Mechanism in the Ketogulonigenium vulgare-Bacillus Strain Consortium.</title>
        <authorList>
            <person name="Jia N."/>
            <person name="Du J."/>
            <person name="Ding M.Z."/>
            <person name="Gao F."/>
            <person name="Yuan Y.J."/>
        </authorList>
    </citation>
    <scope>NUCLEOTIDE SEQUENCE [LARGE SCALE GENOMIC DNA]</scope>
    <source>
        <strain evidence="19 20">Hbe603</strain>
    </source>
</reference>
<feature type="compositionally biased region" description="Basic and acidic residues" evidence="16">
    <location>
        <begin position="660"/>
        <end position="672"/>
    </location>
</feature>
<comment type="catalytic activity">
    <reaction evidence="1">
        <text>ATP-independent breakage of single-stranded DNA, followed by passage and rejoining.</text>
        <dbReference type="EC" id="5.6.2.1"/>
    </reaction>
</comment>
<evidence type="ECO:0000256" key="14">
    <source>
        <dbReference type="ARBA" id="ARBA00032235"/>
    </source>
</evidence>
<dbReference type="InterPro" id="IPR003601">
    <property type="entry name" value="Topo_IA_2"/>
</dbReference>
<evidence type="ECO:0000256" key="11">
    <source>
        <dbReference type="ARBA" id="ARBA00023235"/>
    </source>
</evidence>
<dbReference type="OrthoDB" id="9803554at2"/>
<dbReference type="CDD" id="cd00186">
    <property type="entry name" value="TOP1Ac"/>
    <property type="match status" value="1"/>
</dbReference>
<dbReference type="Pfam" id="PF01751">
    <property type="entry name" value="Toprim"/>
    <property type="match status" value="1"/>
</dbReference>
<evidence type="ECO:0000256" key="4">
    <source>
        <dbReference type="ARBA" id="ARBA00022723"/>
    </source>
</evidence>
<dbReference type="EC" id="5.6.2.1" evidence="3"/>
<dbReference type="Pfam" id="PF01396">
    <property type="entry name" value="Zn_ribbon_Top1"/>
    <property type="match status" value="2"/>
</dbReference>
<keyword evidence="10" id="KW-0238">DNA-binding</keyword>
<dbReference type="PROSITE" id="PS52039">
    <property type="entry name" value="TOPO_IA_2"/>
    <property type="match status" value="1"/>
</dbReference>
<evidence type="ECO:0000256" key="13">
    <source>
        <dbReference type="ARBA" id="ARBA00031985"/>
    </source>
</evidence>
<feature type="compositionally biased region" description="Low complexity" evidence="16">
    <location>
        <begin position="673"/>
        <end position="682"/>
    </location>
</feature>
<evidence type="ECO:0000256" key="12">
    <source>
        <dbReference type="ARBA" id="ARBA00030003"/>
    </source>
</evidence>
<proteinExistence type="inferred from homology"/>
<dbReference type="CDD" id="cd03362">
    <property type="entry name" value="TOPRIM_TopoIA_TopoIII"/>
    <property type="match status" value="1"/>
</dbReference>
<evidence type="ECO:0000256" key="10">
    <source>
        <dbReference type="ARBA" id="ARBA00023125"/>
    </source>
</evidence>
<dbReference type="InterPro" id="IPR006171">
    <property type="entry name" value="TOPRIM_dom"/>
</dbReference>
<dbReference type="GO" id="GO:0008270">
    <property type="term" value="F:zinc ion binding"/>
    <property type="evidence" value="ECO:0007669"/>
    <property type="project" value="UniProtKB-KW"/>
</dbReference>
<name>A0A1X7DH92_9BACI</name>
<dbReference type="PATRIC" id="fig|135735.6.peg.3373"/>
<dbReference type="KEGG" id="beo:BEH_15900"/>
<evidence type="ECO:0000256" key="16">
    <source>
        <dbReference type="SAM" id="MobiDB-lite"/>
    </source>
</evidence>
<protein>
    <recommendedName>
        <fullName evidence="3">DNA topoisomerase</fullName>
        <ecNumber evidence="3">5.6.2.1</ecNumber>
    </recommendedName>
    <alternativeName>
        <fullName evidence="15">Omega-protein</fullName>
    </alternativeName>
    <alternativeName>
        <fullName evidence="14">Relaxing enzyme</fullName>
    </alternativeName>
    <alternativeName>
        <fullName evidence="12">Swivelase</fullName>
    </alternativeName>
    <alternativeName>
        <fullName evidence="13">Untwisting enzyme</fullName>
    </alternativeName>
</protein>
<evidence type="ECO:0000313" key="19">
    <source>
        <dbReference type="EMBL" id="AKO93421.1"/>
    </source>
</evidence>
<evidence type="ECO:0000256" key="5">
    <source>
        <dbReference type="ARBA" id="ARBA00022737"/>
    </source>
</evidence>
<keyword evidence="8" id="KW-0460">Magnesium</keyword>
<dbReference type="InterPro" id="IPR013824">
    <property type="entry name" value="Topo_IA_cen_sub1"/>
</dbReference>
<dbReference type="InterPro" id="IPR013826">
    <property type="entry name" value="Topo_IA_cen_sub3"/>
</dbReference>
<keyword evidence="6" id="KW-0863">Zinc-finger</keyword>
<dbReference type="Gene3D" id="2.70.20.10">
    <property type="entry name" value="Topoisomerase I, domain 3"/>
    <property type="match status" value="1"/>
</dbReference>
<dbReference type="InterPro" id="IPR005738">
    <property type="entry name" value="TopoIII"/>
</dbReference>
<evidence type="ECO:0000256" key="8">
    <source>
        <dbReference type="ARBA" id="ARBA00022842"/>
    </source>
</evidence>
<dbReference type="SUPFAM" id="SSF56712">
    <property type="entry name" value="Prokaryotic type I DNA topoisomerase"/>
    <property type="match status" value="1"/>
</dbReference>
<dbReference type="PANTHER" id="PTHR11390">
    <property type="entry name" value="PROKARYOTIC DNA TOPOISOMERASE"/>
    <property type="match status" value="1"/>
</dbReference>
<keyword evidence="4" id="KW-0479">Metal-binding</keyword>
<accession>A0A0H4KKP6</accession>
<keyword evidence="20" id="KW-1185">Reference proteome</keyword>
<dbReference type="SMART" id="SM00437">
    <property type="entry name" value="TOP1Ac"/>
    <property type="match status" value="1"/>
</dbReference>
<dbReference type="InterPro" id="IPR003602">
    <property type="entry name" value="Topo_IA_DNA-bd_dom"/>
</dbReference>
<keyword evidence="9" id="KW-0799">Topoisomerase</keyword>
<dbReference type="GO" id="GO:0003917">
    <property type="term" value="F:DNA topoisomerase type I (single strand cut, ATP-independent) activity"/>
    <property type="evidence" value="ECO:0007669"/>
    <property type="project" value="UniProtKB-EC"/>
</dbReference>
<dbReference type="GO" id="GO:0003677">
    <property type="term" value="F:DNA binding"/>
    <property type="evidence" value="ECO:0007669"/>
    <property type="project" value="UniProtKB-KW"/>
</dbReference>
<dbReference type="GO" id="GO:0006265">
    <property type="term" value="P:DNA topological change"/>
    <property type="evidence" value="ECO:0007669"/>
    <property type="project" value="InterPro"/>
</dbReference>
<dbReference type="GO" id="GO:0006281">
    <property type="term" value="P:DNA repair"/>
    <property type="evidence" value="ECO:0007669"/>
    <property type="project" value="TreeGrafter"/>
</dbReference>
<evidence type="ECO:0000256" key="7">
    <source>
        <dbReference type="ARBA" id="ARBA00022833"/>
    </source>
</evidence>
<organism evidence="19 20">
    <name type="scientific">Priestia filamentosa</name>
    <dbReference type="NCBI Taxonomy" id="1402861"/>
    <lineage>
        <taxon>Bacteria</taxon>
        <taxon>Bacillati</taxon>
        <taxon>Bacillota</taxon>
        <taxon>Bacilli</taxon>
        <taxon>Bacillales</taxon>
        <taxon>Bacillaceae</taxon>
        <taxon>Priestia</taxon>
    </lineage>
</organism>